<organism evidence="11 12">
    <name type="scientific">Bombilactobacillus bombi</name>
    <dbReference type="NCBI Taxonomy" id="1303590"/>
    <lineage>
        <taxon>Bacteria</taxon>
        <taxon>Bacillati</taxon>
        <taxon>Bacillota</taxon>
        <taxon>Bacilli</taxon>
        <taxon>Lactobacillales</taxon>
        <taxon>Lactobacillaceae</taxon>
        <taxon>Bombilactobacillus</taxon>
    </lineage>
</organism>
<evidence type="ECO:0000256" key="4">
    <source>
        <dbReference type="ARBA" id="ARBA00022960"/>
    </source>
</evidence>
<evidence type="ECO:0000256" key="9">
    <source>
        <dbReference type="RuleBase" id="RU004016"/>
    </source>
</evidence>
<dbReference type="PANTHER" id="PTHR21581">
    <property type="entry name" value="D-ALANYL-D-ALANINE CARBOXYPEPTIDASE"/>
    <property type="match status" value="1"/>
</dbReference>
<evidence type="ECO:0000313" key="12">
    <source>
        <dbReference type="Proteomes" id="UP000284822"/>
    </source>
</evidence>
<feature type="active site" description="Acyl-ester intermediate" evidence="7">
    <location>
        <position position="158"/>
    </location>
</feature>
<gene>
    <name evidence="11" type="ORF">DS832_08160</name>
</gene>
<dbReference type="Pfam" id="PF00768">
    <property type="entry name" value="Peptidase_S11"/>
    <property type="match status" value="1"/>
</dbReference>
<dbReference type="GO" id="GO:0008360">
    <property type="term" value="P:regulation of cell shape"/>
    <property type="evidence" value="ECO:0007669"/>
    <property type="project" value="UniProtKB-KW"/>
</dbReference>
<protein>
    <recommendedName>
        <fullName evidence="10">Peptidase S11 D-alanyl-D-alanine carboxypeptidase A N-terminal domain-containing protein</fullName>
    </recommendedName>
</protein>
<keyword evidence="2" id="KW-0732">Signal</keyword>
<dbReference type="Gene3D" id="3.40.710.10">
    <property type="entry name" value="DD-peptidase/beta-lactamase superfamily"/>
    <property type="match status" value="1"/>
</dbReference>
<evidence type="ECO:0000256" key="7">
    <source>
        <dbReference type="PIRSR" id="PIRSR618044-1"/>
    </source>
</evidence>
<evidence type="ECO:0000256" key="1">
    <source>
        <dbReference type="ARBA" id="ARBA00007164"/>
    </source>
</evidence>
<keyword evidence="6" id="KW-0961">Cell wall biogenesis/degradation</keyword>
<dbReference type="AlphaFoldDB" id="A0A417Z2Z3"/>
<evidence type="ECO:0000256" key="2">
    <source>
        <dbReference type="ARBA" id="ARBA00022729"/>
    </source>
</evidence>
<sequence>MSVFMIFCLTGCQKLSTKNSAFQKGEYWVRQGQLARAQEYFKHAPQAQAHTYYQQIASLKRAQQHFNQGQFKLSQQQAQQVSHQGPTLFNIHKTARQLTKISRQAQRQKFLGPTVPTSLAQIDSTNIGQKINAGILLDQDSGQVIWQKQAQQTLPVASLSKLLAVYTIYQTLTARHITLNTKIEATSVITGIENHSNLSTAKLIVGQKYSIEELLRATIVASANDAVMVLGQYLYGNQEQFVQQMVQNAKVLHLKSTQLVNANGLPIDIDPSIANNPQSKVLENQLSAQDLARVTQALLQRFPQVVKISQQKQIRIGNEDFVNTNEMLTQSRYMTDKYQVDGLKTGTGEAAGYGVIVTAKIQSRRVILVILKAPSNTARFEQAQELLDYLAANWTVRREKLPTFPRSTWMEIWRNQNVHTPLQLQYQINLLDKPQQLDYSIWNQKQQIPVLPSNN</sequence>
<comment type="caution">
    <text evidence="11">The sequence shown here is derived from an EMBL/GenBank/DDBJ whole genome shotgun (WGS) entry which is preliminary data.</text>
</comment>
<evidence type="ECO:0000313" key="11">
    <source>
        <dbReference type="EMBL" id="RHW45080.1"/>
    </source>
</evidence>
<feature type="active site" description="Proton acceptor" evidence="7">
    <location>
        <position position="161"/>
    </location>
</feature>
<dbReference type="GO" id="GO:0009002">
    <property type="term" value="F:serine-type D-Ala-D-Ala carboxypeptidase activity"/>
    <property type="evidence" value="ECO:0007669"/>
    <property type="project" value="InterPro"/>
</dbReference>
<proteinExistence type="inferred from homology"/>
<feature type="active site" evidence="7">
    <location>
        <position position="222"/>
    </location>
</feature>
<reference evidence="11 12" key="1">
    <citation type="submission" date="2018-07" db="EMBL/GenBank/DDBJ databases">
        <title>Genome sequences of six Lactobacillus spp. isolated from bumble bee guts.</title>
        <authorList>
            <person name="Motta E.V.S."/>
            <person name="Moran N.A."/>
        </authorList>
    </citation>
    <scope>NUCLEOTIDE SEQUENCE [LARGE SCALE GENOMIC DNA]</scope>
    <source>
        <strain evidence="11 12">LV-8.1</strain>
    </source>
</reference>
<dbReference type="InterPro" id="IPR001967">
    <property type="entry name" value="Peptidase_S11_N"/>
</dbReference>
<dbReference type="PRINTS" id="PR00725">
    <property type="entry name" value="DADACBPTASE1"/>
</dbReference>
<keyword evidence="3" id="KW-0378">Hydrolase</keyword>
<name>A0A417Z2Z3_9LACO</name>
<evidence type="ECO:0000256" key="5">
    <source>
        <dbReference type="ARBA" id="ARBA00022984"/>
    </source>
</evidence>
<dbReference type="GO" id="GO:0006508">
    <property type="term" value="P:proteolysis"/>
    <property type="evidence" value="ECO:0007669"/>
    <property type="project" value="InterPro"/>
</dbReference>
<dbReference type="InterPro" id="IPR012338">
    <property type="entry name" value="Beta-lactam/transpept-like"/>
</dbReference>
<dbReference type="InterPro" id="IPR018044">
    <property type="entry name" value="Peptidase_S11"/>
</dbReference>
<feature type="domain" description="Peptidase S11 D-alanyl-D-alanine carboxypeptidase A N-terminal" evidence="10">
    <location>
        <begin position="133"/>
        <end position="374"/>
    </location>
</feature>
<dbReference type="Proteomes" id="UP000284822">
    <property type="component" value="Unassembled WGS sequence"/>
</dbReference>
<feature type="binding site" evidence="8">
    <location>
        <position position="344"/>
    </location>
    <ligand>
        <name>substrate</name>
    </ligand>
</feature>
<evidence type="ECO:0000256" key="8">
    <source>
        <dbReference type="PIRSR" id="PIRSR618044-2"/>
    </source>
</evidence>
<dbReference type="PANTHER" id="PTHR21581:SF11">
    <property type="entry name" value="D-ALANYL-D-ALANINE CARBOXYPEPTIDASE DACA"/>
    <property type="match status" value="1"/>
</dbReference>
<keyword evidence="5" id="KW-0573">Peptidoglycan synthesis</keyword>
<accession>A0A417Z2Z3</accession>
<dbReference type="EMBL" id="QOCS01000022">
    <property type="protein sequence ID" value="RHW45080.1"/>
    <property type="molecule type" value="Genomic_DNA"/>
</dbReference>
<dbReference type="GO" id="GO:0009252">
    <property type="term" value="P:peptidoglycan biosynthetic process"/>
    <property type="evidence" value="ECO:0007669"/>
    <property type="project" value="UniProtKB-KW"/>
</dbReference>
<evidence type="ECO:0000256" key="3">
    <source>
        <dbReference type="ARBA" id="ARBA00022801"/>
    </source>
</evidence>
<evidence type="ECO:0000259" key="10">
    <source>
        <dbReference type="Pfam" id="PF00768"/>
    </source>
</evidence>
<keyword evidence="4" id="KW-0133">Cell shape</keyword>
<comment type="similarity">
    <text evidence="1 9">Belongs to the peptidase S11 family.</text>
</comment>
<dbReference type="SUPFAM" id="SSF56601">
    <property type="entry name" value="beta-lactamase/transpeptidase-like"/>
    <property type="match status" value="1"/>
</dbReference>
<dbReference type="GO" id="GO:0071555">
    <property type="term" value="P:cell wall organization"/>
    <property type="evidence" value="ECO:0007669"/>
    <property type="project" value="UniProtKB-KW"/>
</dbReference>
<evidence type="ECO:0000256" key="6">
    <source>
        <dbReference type="ARBA" id="ARBA00023316"/>
    </source>
</evidence>